<dbReference type="Gene3D" id="1.20.5.1930">
    <property type="match status" value="1"/>
</dbReference>
<evidence type="ECO:0000259" key="4">
    <source>
        <dbReference type="PROSITE" id="PS50109"/>
    </source>
</evidence>
<sequence length="367" mass="40855">MQDLRWPLSQDATNYRLLFEGLIEQSVAGIYLLQNAHLVYVNDAFARLCGVPREKLVGRPLAKVAPPQQRDSLLKQYERRLTGDKDSTFTVRLQLPGGGERALEIHGRRIDFNGEPAVIGVGIDATERLQRQAELQQSRAALAELVNHIETLREAERQRFAMELHDAVGGMLSALKFDLSRLSRQLHKTPDEPAQAQRLTQMMGQCLSLLQDTITTVRQISEDLHPSALPHLGLPVAIENHLRQFETRYGLICHYRKQAAPLALDADAMAHLYRIFQESLTNVAKHAQARHVWVTLEHDGGALELTVRDDGVGLPQAQPRPGSYGLMGMRERARLLGGTLALEPAPDGGTCLRLRLPDRPAPSRASA</sequence>
<dbReference type="InterPro" id="IPR050482">
    <property type="entry name" value="Sensor_HK_TwoCompSys"/>
</dbReference>
<dbReference type="EC" id="2.7.13.3" evidence="6"/>
<dbReference type="CDD" id="cd00130">
    <property type="entry name" value="PAS"/>
    <property type="match status" value="1"/>
</dbReference>
<dbReference type="SMART" id="SM00091">
    <property type="entry name" value="PAS"/>
    <property type="match status" value="1"/>
</dbReference>
<evidence type="ECO:0000256" key="3">
    <source>
        <dbReference type="ARBA" id="ARBA00023012"/>
    </source>
</evidence>
<proteinExistence type="predicted"/>
<dbReference type="EMBL" id="LT546645">
    <property type="protein sequence ID" value="SAI72587.1"/>
    <property type="molecule type" value="Genomic_DNA"/>
</dbReference>
<dbReference type="GO" id="GO:0016020">
    <property type="term" value="C:membrane"/>
    <property type="evidence" value="ECO:0007669"/>
    <property type="project" value="InterPro"/>
</dbReference>
<dbReference type="Pfam" id="PF02518">
    <property type="entry name" value="HATPase_c"/>
    <property type="match status" value="1"/>
</dbReference>
<dbReference type="PROSITE" id="PS50109">
    <property type="entry name" value="HIS_KIN"/>
    <property type="match status" value="1"/>
</dbReference>
<name>A0A157MHN6_9BORD</name>
<keyword evidence="3" id="KW-0902">Two-component regulatory system</keyword>
<dbReference type="InterPro" id="IPR005467">
    <property type="entry name" value="His_kinase_dom"/>
</dbReference>
<feature type="domain" description="Histidine kinase" evidence="4">
    <location>
        <begin position="272"/>
        <end position="360"/>
    </location>
</feature>
<dbReference type="PROSITE" id="PS50112">
    <property type="entry name" value="PAS"/>
    <property type="match status" value="1"/>
</dbReference>
<dbReference type="STRING" id="123899.SAMEA3906487_03292"/>
<dbReference type="Pfam" id="PF08448">
    <property type="entry name" value="PAS_4"/>
    <property type="match status" value="1"/>
</dbReference>
<dbReference type="Gene3D" id="3.30.450.20">
    <property type="entry name" value="PAS domain"/>
    <property type="match status" value="1"/>
</dbReference>
<reference evidence="6 7" key="1">
    <citation type="submission" date="2016-04" db="EMBL/GenBank/DDBJ databases">
        <authorList>
            <consortium name="Pathogen Informatics"/>
        </authorList>
    </citation>
    <scope>NUCLEOTIDE SEQUENCE [LARGE SCALE GENOMIC DNA]</scope>
    <source>
        <strain evidence="6 7">H044680328</strain>
    </source>
</reference>
<dbReference type="SUPFAM" id="SSF55785">
    <property type="entry name" value="PYP-like sensor domain (PAS domain)"/>
    <property type="match status" value="1"/>
</dbReference>
<dbReference type="Pfam" id="PF07730">
    <property type="entry name" value="HisKA_3"/>
    <property type="match status" value="1"/>
</dbReference>
<dbReference type="NCBIfam" id="TIGR00229">
    <property type="entry name" value="sensory_box"/>
    <property type="match status" value="1"/>
</dbReference>
<dbReference type="PANTHER" id="PTHR24421">
    <property type="entry name" value="NITRATE/NITRITE SENSOR PROTEIN NARX-RELATED"/>
    <property type="match status" value="1"/>
</dbReference>
<dbReference type="RefSeq" id="WP_025516153.1">
    <property type="nucleotide sequence ID" value="NZ_CP016340.1"/>
</dbReference>
<keyword evidence="2 6" id="KW-0418">Kinase</keyword>
<dbReference type="GeneID" id="56589468"/>
<dbReference type="CDD" id="cd16917">
    <property type="entry name" value="HATPase_UhpB-NarQ-NarX-like"/>
    <property type="match status" value="1"/>
</dbReference>
<dbReference type="GO" id="GO:0000155">
    <property type="term" value="F:phosphorelay sensor kinase activity"/>
    <property type="evidence" value="ECO:0007669"/>
    <property type="project" value="InterPro"/>
</dbReference>
<dbReference type="InterPro" id="IPR003594">
    <property type="entry name" value="HATPase_dom"/>
</dbReference>
<dbReference type="GO" id="GO:0046983">
    <property type="term" value="F:protein dimerization activity"/>
    <property type="evidence" value="ECO:0007669"/>
    <property type="project" value="InterPro"/>
</dbReference>
<accession>A0A157MHN6</accession>
<dbReference type="InterPro" id="IPR013656">
    <property type="entry name" value="PAS_4"/>
</dbReference>
<feature type="domain" description="PAS" evidence="5">
    <location>
        <begin position="35"/>
        <end position="84"/>
    </location>
</feature>
<dbReference type="SMART" id="SM00387">
    <property type="entry name" value="HATPase_c"/>
    <property type="match status" value="1"/>
</dbReference>
<dbReference type="InterPro" id="IPR035965">
    <property type="entry name" value="PAS-like_dom_sf"/>
</dbReference>
<dbReference type="PATRIC" id="fig|123899.6.peg.3289"/>
<dbReference type="SUPFAM" id="SSF55874">
    <property type="entry name" value="ATPase domain of HSP90 chaperone/DNA topoisomerase II/histidine kinase"/>
    <property type="match status" value="1"/>
</dbReference>
<protein>
    <submittedName>
        <fullName evidence="6">Two-component system sensor kinase</fullName>
        <ecNumber evidence="6">2.7.13.3</ecNumber>
    </submittedName>
</protein>
<dbReference type="Proteomes" id="UP000076825">
    <property type="component" value="Chromosome 1"/>
</dbReference>
<dbReference type="InterPro" id="IPR000014">
    <property type="entry name" value="PAS"/>
</dbReference>
<dbReference type="Gene3D" id="3.30.565.10">
    <property type="entry name" value="Histidine kinase-like ATPase, C-terminal domain"/>
    <property type="match status" value="1"/>
</dbReference>
<organism evidence="6 7">
    <name type="scientific">Bordetella trematum</name>
    <dbReference type="NCBI Taxonomy" id="123899"/>
    <lineage>
        <taxon>Bacteria</taxon>
        <taxon>Pseudomonadati</taxon>
        <taxon>Pseudomonadota</taxon>
        <taxon>Betaproteobacteria</taxon>
        <taxon>Burkholderiales</taxon>
        <taxon>Alcaligenaceae</taxon>
        <taxon>Bordetella</taxon>
    </lineage>
</organism>
<dbReference type="PANTHER" id="PTHR24421:SF59">
    <property type="entry name" value="OXYGEN SENSOR HISTIDINE KINASE NREB"/>
    <property type="match status" value="1"/>
</dbReference>
<evidence type="ECO:0000256" key="1">
    <source>
        <dbReference type="ARBA" id="ARBA00022679"/>
    </source>
</evidence>
<dbReference type="OrthoDB" id="9792869at2"/>
<evidence type="ECO:0000256" key="2">
    <source>
        <dbReference type="ARBA" id="ARBA00022777"/>
    </source>
</evidence>
<keyword evidence="7" id="KW-1185">Reference proteome</keyword>
<evidence type="ECO:0000313" key="7">
    <source>
        <dbReference type="Proteomes" id="UP000076825"/>
    </source>
</evidence>
<keyword evidence="1 6" id="KW-0808">Transferase</keyword>
<dbReference type="eggNOG" id="COG4585">
    <property type="taxonomic scope" value="Bacteria"/>
</dbReference>
<evidence type="ECO:0000313" key="6">
    <source>
        <dbReference type="EMBL" id="SAI72587.1"/>
    </source>
</evidence>
<gene>
    <name evidence="6" type="primary">nreB</name>
    <name evidence="6" type="ORF">SAMEA3906487_03292</name>
</gene>
<dbReference type="InterPro" id="IPR011712">
    <property type="entry name" value="Sig_transdc_His_kin_sub3_dim/P"/>
</dbReference>
<evidence type="ECO:0000259" key="5">
    <source>
        <dbReference type="PROSITE" id="PS50112"/>
    </source>
</evidence>
<dbReference type="InterPro" id="IPR036890">
    <property type="entry name" value="HATPase_C_sf"/>
</dbReference>
<dbReference type="KEGG" id="btrm:SAMEA390648703292"/>
<dbReference type="AlphaFoldDB" id="A0A157MHN6"/>